<dbReference type="Gene3D" id="4.10.1250.10">
    <property type="entry name" value="Aminomethyltransferase fragment"/>
    <property type="match status" value="1"/>
</dbReference>
<sequence length="364" mass="40447">MTKPIPLLEYYAKMGASIGEFAGFQVPIAFSSVIKEHMAVRERAGVFDITHMPMIRVSGSETQELLEYLVPRSISKVQINTMTGPTVFLNDKAGIIDDIMIYKVSEGEAIIVGNAVNTEKDIKWIRQSAENLRYDIQIEYLNERLSLLALQGPKSPEIIEKLSSDALSLKPLEFLRNLETSEGRVAIISRSGWTGEDGFEIIAEHEVALKVFKQAVNLGAAPCGLAARDTLRLEMGYVLYGNDIDESITPVEARYWLAFDLSKIKSEECIGCHELYNKLIEGVDRVRLGIKFGKAERAIARSGAEVLIEDKLIGKVTSGGYSPVLKRPIAMAYINATHSLLGLRVRVKVRDRLAEGKLVDFPFI</sequence>
<dbReference type="InterPro" id="IPR006222">
    <property type="entry name" value="GCVT_N"/>
</dbReference>
<feature type="domain" description="GCVT N-terminal" evidence="8">
    <location>
        <begin position="9"/>
        <end position="261"/>
    </location>
</feature>
<dbReference type="NCBIfam" id="NF001567">
    <property type="entry name" value="PRK00389.1"/>
    <property type="match status" value="1"/>
</dbReference>
<dbReference type="SUPFAM" id="SSF103025">
    <property type="entry name" value="Folate-binding domain"/>
    <property type="match status" value="1"/>
</dbReference>
<dbReference type="PANTHER" id="PTHR43757:SF2">
    <property type="entry name" value="AMINOMETHYLTRANSFERASE, MITOCHONDRIAL"/>
    <property type="match status" value="1"/>
</dbReference>
<comment type="catalytic activity">
    <reaction evidence="6">
        <text>N(6)-[(R)-S(8)-aminomethyldihydrolipoyl]-L-lysyl-[protein] + (6S)-5,6,7,8-tetrahydrofolate = N(6)-[(R)-dihydrolipoyl]-L-lysyl-[protein] + (6R)-5,10-methylene-5,6,7,8-tetrahydrofolate + NH4(+)</text>
        <dbReference type="Rhea" id="RHEA:16945"/>
        <dbReference type="Rhea" id="RHEA-COMP:10475"/>
        <dbReference type="Rhea" id="RHEA-COMP:10492"/>
        <dbReference type="ChEBI" id="CHEBI:15636"/>
        <dbReference type="ChEBI" id="CHEBI:28938"/>
        <dbReference type="ChEBI" id="CHEBI:57453"/>
        <dbReference type="ChEBI" id="CHEBI:83100"/>
        <dbReference type="ChEBI" id="CHEBI:83143"/>
        <dbReference type="EC" id="2.1.2.10"/>
    </reaction>
</comment>
<feature type="binding site" evidence="7">
    <location>
        <position position="200"/>
    </location>
    <ligand>
        <name>substrate</name>
    </ligand>
</feature>
<evidence type="ECO:0000256" key="7">
    <source>
        <dbReference type="PIRSR" id="PIRSR006487-1"/>
    </source>
</evidence>
<accession>A0A7J3ZLG5</accession>
<reference evidence="10" key="1">
    <citation type="journal article" date="2020" name="mSystems">
        <title>Genome- and Community-Level Interaction Insights into Carbon Utilization and Element Cycling Functions of Hydrothermarchaeota in Hydrothermal Sediment.</title>
        <authorList>
            <person name="Zhou Z."/>
            <person name="Liu Y."/>
            <person name="Xu W."/>
            <person name="Pan J."/>
            <person name="Luo Z.H."/>
            <person name="Li M."/>
        </authorList>
    </citation>
    <scope>NUCLEOTIDE SEQUENCE [LARGE SCALE GENOMIC DNA]</scope>
    <source>
        <strain evidence="10">SpSt-1116</strain>
    </source>
</reference>
<dbReference type="NCBIfam" id="TIGR00528">
    <property type="entry name" value="gcvT"/>
    <property type="match status" value="1"/>
</dbReference>
<dbReference type="GO" id="GO:0006546">
    <property type="term" value="P:glycine catabolic process"/>
    <property type="evidence" value="ECO:0007669"/>
    <property type="project" value="InterPro"/>
</dbReference>
<gene>
    <name evidence="10" type="primary">gcvT</name>
    <name evidence="10" type="ORF">ENM78_05815</name>
</gene>
<dbReference type="GO" id="GO:0008483">
    <property type="term" value="F:transaminase activity"/>
    <property type="evidence" value="ECO:0007669"/>
    <property type="project" value="UniProtKB-KW"/>
</dbReference>
<keyword evidence="4 10" id="KW-0808">Transferase</keyword>
<dbReference type="SUPFAM" id="SSF101790">
    <property type="entry name" value="Aminomethyltransferase beta-barrel domain"/>
    <property type="match status" value="1"/>
</dbReference>
<dbReference type="AlphaFoldDB" id="A0A7J3ZLG5"/>
<dbReference type="InterPro" id="IPR006223">
    <property type="entry name" value="GcvT"/>
</dbReference>
<dbReference type="Gene3D" id="3.30.1360.120">
    <property type="entry name" value="Probable tRNA modification gtpase trme, domain 1"/>
    <property type="match status" value="1"/>
</dbReference>
<evidence type="ECO:0000256" key="2">
    <source>
        <dbReference type="ARBA" id="ARBA00012616"/>
    </source>
</evidence>
<dbReference type="Gene3D" id="3.30.70.1400">
    <property type="entry name" value="Aminomethyltransferase beta-barrel domains"/>
    <property type="match status" value="1"/>
</dbReference>
<dbReference type="Gene3D" id="2.40.30.110">
    <property type="entry name" value="Aminomethyltransferase beta-barrel domains"/>
    <property type="match status" value="1"/>
</dbReference>
<feature type="domain" description="Aminomethyltransferase C-terminal" evidence="9">
    <location>
        <begin position="287"/>
        <end position="363"/>
    </location>
</feature>
<dbReference type="InterPro" id="IPR028896">
    <property type="entry name" value="GcvT/YgfZ/DmdA"/>
</dbReference>
<dbReference type="InterPro" id="IPR013977">
    <property type="entry name" value="GcvT_C"/>
</dbReference>
<evidence type="ECO:0000256" key="1">
    <source>
        <dbReference type="ARBA" id="ARBA00008609"/>
    </source>
</evidence>
<dbReference type="GO" id="GO:0032259">
    <property type="term" value="P:methylation"/>
    <property type="evidence" value="ECO:0007669"/>
    <property type="project" value="UniProtKB-KW"/>
</dbReference>
<keyword evidence="3" id="KW-0032">Aminotransferase</keyword>
<evidence type="ECO:0000256" key="4">
    <source>
        <dbReference type="ARBA" id="ARBA00022679"/>
    </source>
</evidence>
<dbReference type="Pfam" id="PF08669">
    <property type="entry name" value="GCV_T_C"/>
    <property type="match status" value="1"/>
</dbReference>
<dbReference type="PIRSF" id="PIRSF006487">
    <property type="entry name" value="GcvT"/>
    <property type="match status" value="1"/>
</dbReference>
<protein>
    <recommendedName>
        <fullName evidence="2">aminomethyltransferase</fullName>
        <ecNumber evidence="2">2.1.2.10</ecNumber>
    </recommendedName>
    <alternativeName>
        <fullName evidence="5">Glycine cleavage system T protein</fullName>
    </alternativeName>
</protein>
<evidence type="ECO:0000313" key="10">
    <source>
        <dbReference type="EMBL" id="HHQ80946.1"/>
    </source>
</evidence>
<dbReference type="EC" id="2.1.2.10" evidence="2"/>
<dbReference type="GO" id="GO:0004047">
    <property type="term" value="F:aminomethyltransferase activity"/>
    <property type="evidence" value="ECO:0007669"/>
    <property type="project" value="UniProtKB-EC"/>
</dbReference>
<comment type="similarity">
    <text evidence="1">Belongs to the GcvT family.</text>
</comment>
<dbReference type="PANTHER" id="PTHR43757">
    <property type="entry name" value="AMINOMETHYLTRANSFERASE"/>
    <property type="match status" value="1"/>
</dbReference>
<organism evidence="10">
    <name type="scientific">Fervidicoccus fontis</name>
    <dbReference type="NCBI Taxonomy" id="683846"/>
    <lineage>
        <taxon>Archaea</taxon>
        <taxon>Thermoproteota</taxon>
        <taxon>Thermoprotei</taxon>
        <taxon>Fervidicoccales</taxon>
        <taxon>Fervidicoccaceae</taxon>
        <taxon>Fervidicoccus</taxon>
    </lineage>
</organism>
<evidence type="ECO:0000256" key="3">
    <source>
        <dbReference type="ARBA" id="ARBA00022576"/>
    </source>
</evidence>
<evidence type="ECO:0000259" key="9">
    <source>
        <dbReference type="Pfam" id="PF08669"/>
    </source>
</evidence>
<keyword evidence="10" id="KW-0489">Methyltransferase</keyword>
<dbReference type="GO" id="GO:0005960">
    <property type="term" value="C:glycine cleavage complex"/>
    <property type="evidence" value="ECO:0007669"/>
    <property type="project" value="InterPro"/>
</dbReference>
<evidence type="ECO:0000256" key="5">
    <source>
        <dbReference type="ARBA" id="ARBA00031395"/>
    </source>
</evidence>
<comment type="caution">
    <text evidence="10">The sequence shown here is derived from an EMBL/GenBank/DDBJ whole genome shotgun (WGS) entry which is preliminary data.</text>
</comment>
<evidence type="ECO:0000256" key="6">
    <source>
        <dbReference type="ARBA" id="ARBA00047665"/>
    </source>
</evidence>
<dbReference type="InterPro" id="IPR027266">
    <property type="entry name" value="TrmE/GcvT-like"/>
</dbReference>
<name>A0A7J3ZLG5_9CREN</name>
<dbReference type="GO" id="GO:0008168">
    <property type="term" value="F:methyltransferase activity"/>
    <property type="evidence" value="ECO:0007669"/>
    <property type="project" value="UniProtKB-KW"/>
</dbReference>
<proteinExistence type="inferred from homology"/>
<dbReference type="EMBL" id="DRZC01000079">
    <property type="protein sequence ID" value="HHQ80946.1"/>
    <property type="molecule type" value="Genomic_DNA"/>
</dbReference>
<evidence type="ECO:0000259" key="8">
    <source>
        <dbReference type="Pfam" id="PF01571"/>
    </source>
</evidence>
<dbReference type="InterPro" id="IPR029043">
    <property type="entry name" value="GcvT/YgfZ_C"/>
</dbReference>
<dbReference type="Pfam" id="PF01571">
    <property type="entry name" value="GCV_T"/>
    <property type="match status" value="1"/>
</dbReference>